<feature type="transmembrane region" description="Helical" evidence="2">
    <location>
        <begin position="197"/>
        <end position="217"/>
    </location>
</feature>
<feature type="transmembrane region" description="Helical" evidence="2">
    <location>
        <begin position="157"/>
        <end position="177"/>
    </location>
</feature>
<feature type="transmembrane region" description="Helical" evidence="2">
    <location>
        <begin position="229"/>
        <end position="247"/>
    </location>
</feature>
<evidence type="ECO:0000313" key="3">
    <source>
        <dbReference type="EMBL" id="KAF4337408.1"/>
    </source>
</evidence>
<gene>
    <name evidence="3" type="ORF">FBEOM_8729</name>
</gene>
<proteinExistence type="predicted"/>
<accession>A0A9P5DX02</accession>
<evidence type="ECO:0000256" key="2">
    <source>
        <dbReference type="SAM" id="Phobius"/>
    </source>
</evidence>
<feature type="transmembrane region" description="Helical" evidence="2">
    <location>
        <begin position="12"/>
        <end position="29"/>
    </location>
</feature>
<keyword evidence="2" id="KW-1133">Transmembrane helix</keyword>
<reference evidence="3" key="1">
    <citation type="journal article" date="2017" name="Mycologia">
        <title>Fusarium algeriense, sp. nov., a novel toxigenic crown rot pathogen of durum wheat from Algeria is nested in the Fusarium burgessii species complex.</title>
        <authorList>
            <person name="Laraba I."/>
            <person name="Keddad A."/>
            <person name="Boureghda H."/>
            <person name="Abdallah N."/>
            <person name="Vaughan M.M."/>
            <person name="Proctor R.H."/>
            <person name="Busman M."/>
            <person name="O'Donnell K."/>
        </authorList>
    </citation>
    <scope>NUCLEOTIDE SEQUENCE</scope>
    <source>
        <strain evidence="3">NRRL 25174</strain>
    </source>
</reference>
<keyword evidence="2" id="KW-0812">Transmembrane</keyword>
<dbReference type="OrthoDB" id="5141958at2759"/>
<feature type="region of interest" description="Disordered" evidence="1">
    <location>
        <begin position="311"/>
        <end position="339"/>
    </location>
</feature>
<dbReference type="EMBL" id="PVQB02000419">
    <property type="protein sequence ID" value="KAF4337408.1"/>
    <property type="molecule type" value="Genomic_DNA"/>
</dbReference>
<dbReference type="AlphaFoldDB" id="A0A9P5DX02"/>
<comment type="caution">
    <text evidence="3">The sequence shown here is derived from an EMBL/GenBank/DDBJ whole genome shotgun (WGS) entry which is preliminary data.</text>
</comment>
<name>A0A9P5DX02_9HYPO</name>
<evidence type="ECO:0000256" key="1">
    <source>
        <dbReference type="SAM" id="MobiDB-lite"/>
    </source>
</evidence>
<keyword evidence="4" id="KW-1185">Reference proteome</keyword>
<feature type="transmembrane region" description="Helical" evidence="2">
    <location>
        <begin position="118"/>
        <end position="137"/>
    </location>
</feature>
<protein>
    <submittedName>
        <fullName evidence="3">Uncharacterized protein</fullName>
    </submittedName>
</protein>
<organism evidence="3 4">
    <name type="scientific">Fusarium beomiforme</name>
    <dbReference type="NCBI Taxonomy" id="44412"/>
    <lineage>
        <taxon>Eukaryota</taxon>
        <taxon>Fungi</taxon>
        <taxon>Dikarya</taxon>
        <taxon>Ascomycota</taxon>
        <taxon>Pezizomycotina</taxon>
        <taxon>Sordariomycetes</taxon>
        <taxon>Hypocreomycetidae</taxon>
        <taxon>Hypocreales</taxon>
        <taxon>Nectriaceae</taxon>
        <taxon>Fusarium</taxon>
        <taxon>Fusarium burgessii species complex</taxon>
    </lineage>
</organism>
<sequence>MSGDSHSSDEVTGPAAFWILASLALAAIAQPSASRKKDNLFAGNIDVIRSVPAVCVIDSIVDLFTLGGAASQLISSARSTSQTCRNSQKATGLVVRLALTIFTVLPQTIKVFSLKGVVATQICAFIFFFATVTKLLVSICGLEPEGVSDSEDKHDLAFLDTLLASLLQGPFEIWIWFNISREATFQLPTQLQNFCSWLLSVITLAMLLQVIIWIAYLMARWRFDLSGTVYMIPMKGLYLIMVVLGVAKQPPSKEASKATIKPPPRWMDTFNHTMGLMICTALVSIAIAKILETSGNLLALLWSSETSDNESAVQTTMDQDTTEEQNAPETPPPAGLSGTWLGKTGVVPDQWVVRGLTLNTTTSANMTLTLFNLVTTVFYYLVYFDGSGTANPSWTSVLGR</sequence>
<evidence type="ECO:0000313" key="4">
    <source>
        <dbReference type="Proteomes" id="UP000730481"/>
    </source>
</evidence>
<dbReference type="Proteomes" id="UP000730481">
    <property type="component" value="Unassembled WGS sequence"/>
</dbReference>
<keyword evidence="2" id="KW-0472">Membrane</keyword>
<reference evidence="3" key="2">
    <citation type="submission" date="2020-02" db="EMBL/GenBank/DDBJ databases">
        <title>Identification and distribution of gene clusters putatively required for synthesis of sphingolipid metabolism inhibitors in phylogenetically diverse species of the filamentous fungus Fusarium.</title>
        <authorList>
            <person name="Kim H.-S."/>
            <person name="Busman M."/>
            <person name="Brown D.W."/>
            <person name="Divon H."/>
            <person name="Uhlig S."/>
            <person name="Proctor R.H."/>
        </authorList>
    </citation>
    <scope>NUCLEOTIDE SEQUENCE</scope>
    <source>
        <strain evidence="3">NRRL 25174</strain>
    </source>
</reference>